<keyword evidence="2" id="KW-1185">Reference proteome</keyword>
<evidence type="ECO:0000313" key="2">
    <source>
        <dbReference type="Proteomes" id="UP000320235"/>
    </source>
</evidence>
<comment type="caution">
    <text evidence="1">The sequence shown here is derived from an EMBL/GenBank/DDBJ whole genome shotgun (WGS) entry which is preliminary data.</text>
</comment>
<sequence>MSGFLLVYHRKSGRLERLEEFSGPQGARDALRERLRVENENVDPDVEVVSLNSDSEETLRRTHSRYFDAALV</sequence>
<proteinExistence type="predicted"/>
<dbReference type="AlphaFoldDB" id="A0A543EAQ6"/>
<protein>
    <submittedName>
        <fullName evidence="1">Uncharacterized protein</fullName>
    </submittedName>
</protein>
<name>A0A543EAQ6_9MICO</name>
<reference evidence="1 2" key="1">
    <citation type="submission" date="2019-06" db="EMBL/GenBank/DDBJ databases">
        <title>Sequencing the genomes of 1000 actinobacteria strains.</title>
        <authorList>
            <person name="Klenk H.-P."/>
        </authorList>
    </citation>
    <scope>NUCLEOTIDE SEQUENCE [LARGE SCALE GENOMIC DNA]</scope>
    <source>
        <strain evidence="1 2">DSM 105492</strain>
    </source>
</reference>
<dbReference type="OrthoDB" id="4418218at2"/>
<gene>
    <name evidence="1" type="ORF">FB391_3804</name>
</gene>
<dbReference type="Proteomes" id="UP000320235">
    <property type="component" value="Unassembled WGS sequence"/>
</dbReference>
<dbReference type="RefSeq" id="WP_141896745.1">
    <property type="nucleotide sequence ID" value="NZ_BAABLH010000006.1"/>
</dbReference>
<evidence type="ECO:0000313" key="1">
    <source>
        <dbReference type="EMBL" id="TQM18671.1"/>
    </source>
</evidence>
<dbReference type="EMBL" id="VFPE01000008">
    <property type="protein sequence ID" value="TQM18671.1"/>
    <property type="molecule type" value="Genomic_DNA"/>
</dbReference>
<accession>A0A543EAQ6</accession>
<organism evidence="1 2">
    <name type="scientific">Microbacterium kyungheense</name>
    <dbReference type="NCBI Taxonomy" id="1263636"/>
    <lineage>
        <taxon>Bacteria</taxon>
        <taxon>Bacillati</taxon>
        <taxon>Actinomycetota</taxon>
        <taxon>Actinomycetes</taxon>
        <taxon>Micrococcales</taxon>
        <taxon>Microbacteriaceae</taxon>
        <taxon>Microbacterium</taxon>
    </lineage>
</organism>